<proteinExistence type="predicted"/>
<keyword evidence="3" id="KW-1185">Reference proteome</keyword>
<keyword evidence="1" id="KW-1133">Transmembrane helix</keyword>
<accession>A0A0M0J932</accession>
<keyword evidence="1" id="KW-0472">Membrane</keyword>
<dbReference type="EMBL" id="JWZX01003220">
    <property type="protein sequence ID" value="KOO23094.1"/>
    <property type="molecule type" value="Genomic_DNA"/>
</dbReference>
<name>A0A0M0J932_9EUKA</name>
<reference evidence="3" key="1">
    <citation type="journal article" date="2015" name="PLoS Genet.">
        <title>Genome Sequence and Transcriptome Analyses of Chrysochromulina tobin: Metabolic Tools for Enhanced Algal Fitness in the Prominent Order Prymnesiales (Haptophyceae).</title>
        <authorList>
            <person name="Hovde B.T."/>
            <person name="Deodato C.R."/>
            <person name="Hunsperger H.M."/>
            <person name="Ryken S.A."/>
            <person name="Yost W."/>
            <person name="Jha R.K."/>
            <person name="Patterson J."/>
            <person name="Monnat R.J. Jr."/>
            <person name="Barlow S.B."/>
            <person name="Starkenburg S.R."/>
            <person name="Cattolico R.A."/>
        </authorList>
    </citation>
    <scope>NUCLEOTIDE SEQUENCE</scope>
    <source>
        <strain evidence="3">CCMP291</strain>
    </source>
</reference>
<comment type="caution">
    <text evidence="2">The sequence shown here is derived from an EMBL/GenBank/DDBJ whole genome shotgun (WGS) entry which is preliminary data.</text>
</comment>
<dbReference type="Proteomes" id="UP000037460">
    <property type="component" value="Unassembled WGS sequence"/>
</dbReference>
<organism evidence="2 3">
    <name type="scientific">Chrysochromulina tobinii</name>
    <dbReference type="NCBI Taxonomy" id="1460289"/>
    <lineage>
        <taxon>Eukaryota</taxon>
        <taxon>Haptista</taxon>
        <taxon>Haptophyta</taxon>
        <taxon>Prymnesiophyceae</taxon>
        <taxon>Prymnesiales</taxon>
        <taxon>Chrysochromulinaceae</taxon>
        <taxon>Chrysochromulina</taxon>
    </lineage>
</organism>
<evidence type="ECO:0000256" key="1">
    <source>
        <dbReference type="SAM" id="Phobius"/>
    </source>
</evidence>
<evidence type="ECO:0008006" key="4">
    <source>
        <dbReference type="Google" id="ProtNLM"/>
    </source>
</evidence>
<dbReference type="AlphaFoldDB" id="A0A0M0J932"/>
<gene>
    <name evidence="2" type="ORF">Ctob_003088</name>
</gene>
<feature type="transmembrane region" description="Helical" evidence="1">
    <location>
        <begin position="57"/>
        <end position="82"/>
    </location>
</feature>
<keyword evidence="1" id="KW-0812">Transmembrane</keyword>
<evidence type="ECO:0000313" key="3">
    <source>
        <dbReference type="Proteomes" id="UP000037460"/>
    </source>
</evidence>
<feature type="transmembrane region" description="Helical" evidence="1">
    <location>
        <begin position="12"/>
        <end position="33"/>
    </location>
</feature>
<feature type="transmembrane region" description="Helical" evidence="1">
    <location>
        <begin position="103"/>
        <end position="128"/>
    </location>
</feature>
<feature type="transmembrane region" description="Helical" evidence="1">
    <location>
        <begin position="148"/>
        <end position="171"/>
    </location>
</feature>
<evidence type="ECO:0000313" key="2">
    <source>
        <dbReference type="EMBL" id="KOO23094.1"/>
    </source>
</evidence>
<sequence length="191" mass="21225">MKESQKWLHELFDLLAFVSAFFSTVSLVPLLAFDASDYADADSRAFARTPSRGEHQISWAISFWAPLSCVLSCLSLVAAILGRMLSIAEDRQNGTLRARLNKINLFLLVFALVTVMLSIILFPIALYYSGFIMFVDEIVWDSNQWFTLGASFMAISATLIVISFGTLALVYCCQHKPQEGAAHLTQSEISV</sequence>
<protein>
    <recommendedName>
        <fullName evidence="4">Transmembrane protein</fullName>
    </recommendedName>
</protein>